<comment type="caution">
    <text evidence="1">The sequence shown here is derived from an EMBL/GenBank/DDBJ whole genome shotgun (WGS) entry which is preliminary data.</text>
</comment>
<proteinExistence type="predicted"/>
<dbReference type="EMBL" id="DAKRPA010000186">
    <property type="protein sequence ID" value="DAZ95869.1"/>
    <property type="molecule type" value="Genomic_DNA"/>
</dbReference>
<dbReference type="Gene3D" id="2.40.50.40">
    <property type="match status" value="1"/>
</dbReference>
<name>A0AAV2YRM1_9STRA</name>
<accession>A0AAV2YRM1</accession>
<dbReference type="AlphaFoldDB" id="A0AAV2YRM1"/>
<evidence type="ECO:0008006" key="3">
    <source>
        <dbReference type="Google" id="ProtNLM"/>
    </source>
</evidence>
<dbReference type="Proteomes" id="UP001146120">
    <property type="component" value="Unassembled WGS sequence"/>
</dbReference>
<protein>
    <recommendedName>
        <fullName evidence="3">Chromo domain-containing protein</fullName>
    </recommendedName>
</protein>
<gene>
    <name evidence="1" type="ORF">N0F65_009071</name>
</gene>
<dbReference type="InterPro" id="IPR016197">
    <property type="entry name" value="Chromo-like_dom_sf"/>
</dbReference>
<evidence type="ECO:0000313" key="1">
    <source>
        <dbReference type="EMBL" id="DAZ95869.1"/>
    </source>
</evidence>
<reference evidence="1" key="2">
    <citation type="journal article" date="2023" name="Microbiol Resour">
        <title>Decontamination and Annotation of the Draft Genome Sequence of the Oomycete Lagenidium giganteum ARSEF 373.</title>
        <authorList>
            <person name="Morgan W.R."/>
            <person name="Tartar A."/>
        </authorList>
    </citation>
    <scope>NUCLEOTIDE SEQUENCE</scope>
    <source>
        <strain evidence="1">ARSEF 373</strain>
    </source>
</reference>
<keyword evidence="2" id="KW-1185">Reference proteome</keyword>
<evidence type="ECO:0000313" key="2">
    <source>
        <dbReference type="Proteomes" id="UP001146120"/>
    </source>
</evidence>
<dbReference type="SUPFAM" id="SSF54160">
    <property type="entry name" value="Chromo domain-like"/>
    <property type="match status" value="1"/>
</dbReference>
<organism evidence="1 2">
    <name type="scientific">Lagenidium giganteum</name>
    <dbReference type="NCBI Taxonomy" id="4803"/>
    <lineage>
        <taxon>Eukaryota</taxon>
        <taxon>Sar</taxon>
        <taxon>Stramenopiles</taxon>
        <taxon>Oomycota</taxon>
        <taxon>Peronosporomycetes</taxon>
        <taxon>Pythiales</taxon>
        <taxon>Pythiaceae</taxon>
    </lineage>
</organism>
<reference evidence="1" key="1">
    <citation type="submission" date="2022-11" db="EMBL/GenBank/DDBJ databases">
        <authorList>
            <person name="Morgan W.R."/>
            <person name="Tartar A."/>
        </authorList>
    </citation>
    <scope>NUCLEOTIDE SEQUENCE</scope>
    <source>
        <strain evidence="1">ARSEF 373</strain>
    </source>
</reference>
<dbReference type="CDD" id="cd00024">
    <property type="entry name" value="CD_CSD"/>
    <property type="match status" value="1"/>
</dbReference>
<sequence length="174" mass="19820">MPHTTVSRKKFKDACSHVLRTSFGSMRFDDEAMRYLRADLKFDASQCDLCEVLLVRFGALASQGIKRLNAVIGVTCRGQLSPAQSESSEDEEDGETEFQATQDLAPTPLWNVSKIHDRYREKGTTYYLVEWQPKWEQRANIAPGLIAKFEKERRALVCKIYIEGGAEEAGKRRQ</sequence>